<dbReference type="AlphaFoldDB" id="A0A1I2VAE7"/>
<keyword evidence="2" id="KW-0812">Transmembrane</keyword>
<dbReference type="EMBL" id="FOOQ01000005">
    <property type="protein sequence ID" value="SFG85147.1"/>
    <property type="molecule type" value="Genomic_DNA"/>
</dbReference>
<feature type="region of interest" description="Disordered" evidence="1">
    <location>
        <begin position="371"/>
        <end position="400"/>
    </location>
</feature>
<name>A0A1I2VAE7_9EURY</name>
<keyword evidence="2" id="KW-1133">Transmembrane helix</keyword>
<sequence length="400" mass="41924">MPLRSRGTDPEVRRFSAALRRGDEAAFATFVADLWEARGWSVTRDGTTLSVEASDGRRRIRVTHGAPTSARDGRASDVVTSRVVESTADAAEPTAIDAAELLRIVRYAVERDRAASILERHLGADAAAFAEPGAVRAERERTRTRRRRIGKRLVAAVVVAACLGGVAVVGPGLVSSLDPSPFGVAEESPTPTDGATEPATVRDESPVSNPAGRLDYAALGCPLPPEDADPAELAPAVVSGASASGLDGWRLLDSESVGSFDDRIQLGSPPEPTARHTARYAPPSGETLRLTVDRWRSVGAAEAASASLADENETVLRWGRYVVVVRAFAPNGTRLSKTETLDRSRVLLAAVRGPDGSRLGFGCVGSLLDEADGTDGTREMDAAGDVRDGGDPPTASADAA</sequence>
<keyword evidence="4" id="KW-1185">Reference proteome</keyword>
<gene>
    <name evidence="3" type="ORF">SAMN04488063_3096</name>
</gene>
<accession>A0A1I2VAE7</accession>
<keyword evidence="2" id="KW-0472">Membrane</keyword>
<organism evidence="3 4">
    <name type="scientific">Halopelagius inordinatus</name>
    <dbReference type="NCBI Taxonomy" id="553467"/>
    <lineage>
        <taxon>Archaea</taxon>
        <taxon>Methanobacteriati</taxon>
        <taxon>Methanobacteriota</taxon>
        <taxon>Stenosarchaea group</taxon>
        <taxon>Halobacteria</taxon>
        <taxon>Halobacteriales</taxon>
        <taxon>Haloferacaceae</taxon>
    </lineage>
</organism>
<protein>
    <submittedName>
        <fullName evidence="3">Uncharacterized protein</fullName>
    </submittedName>
</protein>
<dbReference type="OrthoDB" id="303006at2157"/>
<dbReference type="Proteomes" id="UP000198876">
    <property type="component" value="Unassembled WGS sequence"/>
</dbReference>
<feature type="compositionally biased region" description="Basic and acidic residues" evidence="1">
    <location>
        <begin position="375"/>
        <end position="390"/>
    </location>
</feature>
<feature type="transmembrane region" description="Helical" evidence="2">
    <location>
        <begin position="153"/>
        <end position="174"/>
    </location>
</feature>
<evidence type="ECO:0000256" key="2">
    <source>
        <dbReference type="SAM" id="Phobius"/>
    </source>
</evidence>
<evidence type="ECO:0000313" key="4">
    <source>
        <dbReference type="Proteomes" id="UP000198876"/>
    </source>
</evidence>
<dbReference type="STRING" id="553467.SAMN04488063_3096"/>
<evidence type="ECO:0000256" key="1">
    <source>
        <dbReference type="SAM" id="MobiDB-lite"/>
    </source>
</evidence>
<dbReference type="RefSeq" id="WP_092893470.1">
    <property type="nucleotide sequence ID" value="NZ_FOOQ01000005.1"/>
</dbReference>
<proteinExistence type="predicted"/>
<feature type="region of interest" description="Disordered" evidence="1">
    <location>
        <begin position="180"/>
        <end position="213"/>
    </location>
</feature>
<reference evidence="4" key="1">
    <citation type="submission" date="2016-10" db="EMBL/GenBank/DDBJ databases">
        <authorList>
            <person name="Varghese N."/>
            <person name="Submissions S."/>
        </authorList>
    </citation>
    <scope>NUCLEOTIDE SEQUENCE [LARGE SCALE GENOMIC DNA]</scope>
    <source>
        <strain evidence="4">CGMCC 1.7739</strain>
    </source>
</reference>
<evidence type="ECO:0000313" key="3">
    <source>
        <dbReference type="EMBL" id="SFG85147.1"/>
    </source>
</evidence>